<dbReference type="EMBL" id="CAQQ02189288">
    <property type="status" value="NOT_ANNOTATED_CDS"/>
    <property type="molecule type" value="Genomic_DNA"/>
</dbReference>
<proteinExistence type="predicted"/>
<evidence type="ECO:0000313" key="2">
    <source>
        <dbReference type="EnsemblMetazoa" id="MESCA008544-PA"/>
    </source>
</evidence>
<dbReference type="Proteomes" id="UP000015102">
    <property type="component" value="Unassembled WGS sequence"/>
</dbReference>
<keyword evidence="1" id="KW-0732">Signal</keyword>
<evidence type="ECO:0000256" key="1">
    <source>
        <dbReference type="SAM" id="SignalP"/>
    </source>
</evidence>
<reference evidence="3" key="1">
    <citation type="submission" date="2013-02" db="EMBL/GenBank/DDBJ databases">
        <authorList>
            <person name="Hughes D."/>
        </authorList>
    </citation>
    <scope>NUCLEOTIDE SEQUENCE</scope>
    <source>
        <strain>Durham</strain>
        <strain evidence="3">NC isolate 2 -- Noor lab</strain>
    </source>
</reference>
<organism evidence="2 3">
    <name type="scientific">Megaselia scalaris</name>
    <name type="common">Humpbacked fly</name>
    <name type="synonym">Phora scalaris</name>
    <dbReference type="NCBI Taxonomy" id="36166"/>
    <lineage>
        <taxon>Eukaryota</taxon>
        <taxon>Metazoa</taxon>
        <taxon>Ecdysozoa</taxon>
        <taxon>Arthropoda</taxon>
        <taxon>Hexapoda</taxon>
        <taxon>Insecta</taxon>
        <taxon>Pterygota</taxon>
        <taxon>Neoptera</taxon>
        <taxon>Endopterygota</taxon>
        <taxon>Diptera</taxon>
        <taxon>Brachycera</taxon>
        <taxon>Muscomorpha</taxon>
        <taxon>Platypezoidea</taxon>
        <taxon>Phoridae</taxon>
        <taxon>Megaseliini</taxon>
        <taxon>Megaselia</taxon>
    </lineage>
</organism>
<reference evidence="2" key="2">
    <citation type="submission" date="2015-06" db="UniProtKB">
        <authorList>
            <consortium name="EnsemblMetazoa"/>
        </authorList>
    </citation>
    <scope>IDENTIFICATION</scope>
</reference>
<dbReference type="Pfam" id="PF04527">
    <property type="entry name" value="Retinin_C"/>
    <property type="match status" value="1"/>
</dbReference>
<evidence type="ECO:0000313" key="3">
    <source>
        <dbReference type="Proteomes" id="UP000015102"/>
    </source>
</evidence>
<dbReference type="EnsemblMetazoa" id="MESCA008544-RA">
    <property type="protein sequence ID" value="MESCA008544-PA"/>
    <property type="gene ID" value="MESCA008544"/>
</dbReference>
<dbReference type="PANTHER" id="PTHR34931">
    <property type="entry name" value="FI02976P-RELATED"/>
    <property type="match status" value="1"/>
</dbReference>
<accession>T1GXJ2</accession>
<keyword evidence="3" id="KW-1185">Reference proteome</keyword>
<evidence type="ECO:0008006" key="4">
    <source>
        <dbReference type="Google" id="ProtNLM"/>
    </source>
</evidence>
<dbReference type="HOGENOM" id="CLU_856027_0_0_1"/>
<name>T1GXJ2_MEGSC</name>
<protein>
    <recommendedName>
        <fullName evidence="4">Cuticle protein</fullName>
    </recommendedName>
</protein>
<dbReference type="STRING" id="36166.T1GXJ2"/>
<dbReference type="AlphaFoldDB" id="T1GXJ2"/>
<dbReference type="PANTHER" id="PTHR34931:SF3">
    <property type="entry name" value="FI02976P-RELATED"/>
    <property type="match status" value="1"/>
</dbReference>
<feature type="signal peptide" evidence="1">
    <location>
        <begin position="1"/>
        <end position="16"/>
    </location>
</feature>
<dbReference type="InterPro" id="IPR007614">
    <property type="entry name" value="Retinin_C"/>
</dbReference>
<sequence length="325" mass="34593">MFKLVVLSVLLAVAAAKPKPSTLEVLPLGKTTTTIIEPGRVDVPVVKTALIQEPGTVEIKEPTLTKVGDLVRSVPTAVSHQSSTIVHSKADIVEPIIAQGVRTYQQPIVKTFTAPVIENVPISTPIVRKYETPLLAAPLIKGLEASPLIQTYAANPLYYNNNAFGYYYGYGEPYYRSVLVSALFALAAAKPGFLETHQVEVAPVLQKTVVHEPVATVVKSVPTAVSHQSQTIVHSQPIVKSVVHTPVIKTVHAAPVVHSAPLVHATPVVHSAPLVHAAPIVHTAPVVKTINSAPLVHAYHAATPVVHAAPLVKTIASPVAYTHFH</sequence>
<feature type="chain" id="PRO_5004577735" description="Cuticle protein" evidence="1">
    <location>
        <begin position="17"/>
        <end position="325"/>
    </location>
</feature>